<feature type="transmembrane region" description="Helical" evidence="2">
    <location>
        <begin position="190"/>
        <end position="210"/>
    </location>
</feature>
<accession>A0A132PSP9</accession>
<name>A0A132PSP9_9MYCO</name>
<proteinExistence type="predicted"/>
<keyword evidence="2" id="KW-0472">Membrane</keyword>
<dbReference type="PATRIC" id="fig|59750.3.peg.2593"/>
<dbReference type="AlphaFoldDB" id="A0A132PSP9"/>
<keyword evidence="2" id="KW-0812">Transmembrane</keyword>
<feature type="transmembrane region" description="Helical" evidence="2">
    <location>
        <begin position="159"/>
        <end position="183"/>
    </location>
</feature>
<evidence type="ECO:0000256" key="2">
    <source>
        <dbReference type="SAM" id="Phobius"/>
    </source>
</evidence>
<dbReference type="STRING" id="59750.AWC31_21565"/>
<feature type="transmembrane region" description="Helical" evidence="2">
    <location>
        <begin position="127"/>
        <end position="153"/>
    </location>
</feature>
<reference evidence="3 4" key="1">
    <citation type="submission" date="2015-07" db="EMBL/GenBank/DDBJ databases">
        <title>A draft genome sequence of Mycobacterium wolinskyi.</title>
        <authorList>
            <person name="de Man T.J."/>
            <person name="Perry K.A."/>
            <person name="Coulliette A.D."/>
            <person name="Jensen B."/>
            <person name="Toney N.C."/>
            <person name="Limbago B.M."/>
            <person name="Noble-Wang J."/>
        </authorList>
    </citation>
    <scope>NUCLEOTIDE SEQUENCE [LARGE SCALE GENOMIC DNA]</scope>
    <source>
        <strain evidence="3 4">CDC_01</strain>
    </source>
</reference>
<dbReference type="EMBL" id="LGTW01000002">
    <property type="protein sequence ID" value="KWX25369.1"/>
    <property type="molecule type" value="Genomic_DNA"/>
</dbReference>
<dbReference type="RefSeq" id="WP_067844092.1">
    <property type="nucleotide sequence ID" value="NZ_LGTW01000002.1"/>
</dbReference>
<feature type="transmembrane region" description="Helical" evidence="2">
    <location>
        <begin position="216"/>
        <end position="233"/>
    </location>
</feature>
<evidence type="ECO:0000256" key="1">
    <source>
        <dbReference type="SAM" id="MobiDB-lite"/>
    </source>
</evidence>
<sequence>MSHPGPSDADSPDQDDHTRILRRQPDGFPSGPVSKPLPSSDDPKTSIIRRHPTGAIPTAADAEPQTSLIGDPAGGEAQTGLIGPTAVSDAQTGLIGRPADDARTGYIPRARPIAIPRTSANTNPRSAVAASVVSILSGWATGVIATDLIAGWWRTDALFCVAIGFLAAISAAATIGGLIALLLRRRMGRLLIVVGAIIGLLIFGSLFIAGAKFHPVVYAMPILPAASIGLTLLPSTGRWAGSRN</sequence>
<comment type="caution">
    <text evidence="3">The sequence shown here is derived from an EMBL/GenBank/DDBJ whole genome shotgun (WGS) entry which is preliminary data.</text>
</comment>
<gene>
    <name evidence="3" type="ORF">AFM11_03590</name>
</gene>
<dbReference type="Proteomes" id="UP000070612">
    <property type="component" value="Unassembled WGS sequence"/>
</dbReference>
<keyword evidence="2" id="KW-1133">Transmembrane helix</keyword>
<evidence type="ECO:0000313" key="4">
    <source>
        <dbReference type="Proteomes" id="UP000070612"/>
    </source>
</evidence>
<feature type="region of interest" description="Disordered" evidence="1">
    <location>
        <begin position="1"/>
        <end position="49"/>
    </location>
</feature>
<keyword evidence="4" id="KW-1185">Reference proteome</keyword>
<evidence type="ECO:0000313" key="3">
    <source>
        <dbReference type="EMBL" id="KWX25369.1"/>
    </source>
</evidence>
<organism evidence="3 4">
    <name type="scientific">Mycolicibacterium wolinskyi</name>
    <dbReference type="NCBI Taxonomy" id="59750"/>
    <lineage>
        <taxon>Bacteria</taxon>
        <taxon>Bacillati</taxon>
        <taxon>Actinomycetota</taxon>
        <taxon>Actinomycetes</taxon>
        <taxon>Mycobacteriales</taxon>
        <taxon>Mycobacteriaceae</taxon>
        <taxon>Mycolicibacterium</taxon>
    </lineage>
</organism>
<protein>
    <submittedName>
        <fullName evidence="3">Uncharacterized protein</fullName>
    </submittedName>
</protein>
<feature type="compositionally biased region" description="Basic and acidic residues" evidence="1">
    <location>
        <begin position="14"/>
        <end position="25"/>
    </location>
</feature>